<dbReference type="AlphaFoldDB" id="A0A5M3M7Z9"/>
<dbReference type="KEGG" id="cput:CONPUDRAFT_159481"/>
<dbReference type="GeneID" id="19204099"/>
<accession>A0A5M3M7Z9</accession>
<dbReference type="RefSeq" id="XP_007774745.1">
    <property type="nucleotide sequence ID" value="XM_007776555.1"/>
</dbReference>
<reference evidence="3" key="1">
    <citation type="journal article" date="2012" name="Science">
        <title>The Paleozoic origin of enzymatic lignin decomposition reconstructed from 31 fungal genomes.</title>
        <authorList>
            <person name="Floudas D."/>
            <person name="Binder M."/>
            <person name="Riley R."/>
            <person name="Barry K."/>
            <person name="Blanchette R.A."/>
            <person name="Henrissat B."/>
            <person name="Martinez A.T."/>
            <person name="Otillar R."/>
            <person name="Spatafora J.W."/>
            <person name="Yadav J.S."/>
            <person name="Aerts A."/>
            <person name="Benoit I."/>
            <person name="Boyd A."/>
            <person name="Carlson A."/>
            <person name="Copeland A."/>
            <person name="Coutinho P.M."/>
            <person name="de Vries R.P."/>
            <person name="Ferreira P."/>
            <person name="Findley K."/>
            <person name="Foster B."/>
            <person name="Gaskell J."/>
            <person name="Glotzer D."/>
            <person name="Gorecki P."/>
            <person name="Heitman J."/>
            <person name="Hesse C."/>
            <person name="Hori C."/>
            <person name="Igarashi K."/>
            <person name="Jurgens J.A."/>
            <person name="Kallen N."/>
            <person name="Kersten P."/>
            <person name="Kohler A."/>
            <person name="Kuees U."/>
            <person name="Kumar T.K.A."/>
            <person name="Kuo A."/>
            <person name="LaButti K."/>
            <person name="Larrondo L.F."/>
            <person name="Lindquist E."/>
            <person name="Ling A."/>
            <person name="Lombard V."/>
            <person name="Lucas S."/>
            <person name="Lundell T."/>
            <person name="Martin R."/>
            <person name="McLaughlin D.J."/>
            <person name="Morgenstern I."/>
            <person name="Morin E."/>
            <person name="Murat C."/>
            <person name="Nagy L.G."/>
            <person name="Nolan M."/>
            <person name="Ohm R.A."/>
            <person name="Patyshakuliyeva A."/>
            <person name="Rokas A."/>
            <person name="Ruiz-Duenas F.J."/>
            <person name="Sabat G."/>
            <person name="Salamov A."/>
            <person name="Samejima M."/>
            <person name="Schmutz J."/>
            <person name="Slot J.C."/>
            <person name="St John F."/>
            <person name="Stenlid J."/>
            <person name="Sun H."/>
            <person name="Sun S."/>
            <person name="Syed K."/>
            <person name="Tsang A."/>
            <person name="Wiebenga A."/>
            <person name="Young D."/>
            <person name="Pisabarro A."/>
            <person name="Eastwood D.C."/>
            <person name="Martin F."/>
            <person name="Cullen D."/>
            <person name="Grigoriev I.V."/>
            <person name="Hibbett D.S."/>
        </authorList>
    </citation>
    <scope>NUCLEOTIDE SEQUENCE [LARGE SCALE GENOMIC DNA]</scope>
    <source>
        <strain evidence="3">RWD-64-598 SS2</strain>
    </source>
</reference>
<proteinExistence type="predicted"/>
<keyword evidence="3" id="KW-1185">Reference proteome</keyword>
<sequence>MLEPESPDAGGKHDNDLLPFEPPSPEDDFYDNEMEPIMPQPTNFASARSQGNPTEFKIVYHPHNARLSTSQWMIFAVVPTPHSAQMKTNLGCPFAVVQTASSRR</sequence>
<dbReference type="EMBL" id="JH711589">
    <property type="protein sequence ID" value="EIW75358.1"/>
    <property type="molecule type" value="Genomic_DNA"/>
</dbReference>
<feature type="compositionally biased region" description="Acidic residues" evidence="1">
    <location>
        <begin position="24"/>
        <end position="34"/>
    </location>
</feature>
<protein>
    <submittedName>
        <fullName evidence="2">Uncharacterized protein</fullName>
    </submittedName>
</protein>
<dbReference type="Proteomes" id="UP000053558">
    <property type="component" value="Unassembled WGS sequence"/>
</dbReference>
<evidence type="ECO:0000313" key="3">
    <source>
        <dbReference type="Proteomes" id="UP000053558"/>
    </source>
</evidence>
<evidence type="ECO:0000256" key="1">
    <source>
        <dbReference type="SAM" id="MobiDB-lite"/>
    </source>
</evidence>
<feature type="region of interest" description="Disordered" evidence="1">
    <location>
        <begin position="1"/>
        <end position="49"/>
    </location>
</feature>
<feature type="compositionally biased region" description="Polar residues" evidence="1">
    <location>
        <begin position="40"/>
        <end position="49"/>
    </location>
</feature>
<evidence type="ECO:0000313" key="2">
    <source>
        <dbReference type="EMBL" id="EIW75358.1"/>
    </source>
</evidence>
<comment type="caution">
    <text evidence="2">The sequence shown here is derived from an EMBL/GenBank/DDBJ whole genome shotgun (WGS) entry which is preliminary data.</text>
</comment>
<name>A0A5M3M7Z9_CONPW</name>
<gene>
    <name evidence="2" type="ORF">CONPUDRAFT_159481</name>
</gene>
<organism evidence="2 3">
    <name type="scientific">Coniophora puteana (strain RWD-64-598)</name>
    <name type="common">Brown rot fungus</name>
    <dbReference type="NCBI Taxonomy" id="741705"/>
    <lineage>
        <taxon>Eukaryota</taxon>
        <taxon>Fungi</taxon>
        <taxon>Dikarya</taxon>
        <taxon>Basidiomycota</taxon>
        <taxon>Agaricomycotina</taxon>
        <taxon>Agaricomycetes</taxon>
        <taxon>Agaricomycetidae</taxon>
        <taxon>Boletales</taxon>
        <taxon>Coniophorineae</taxon>
        <taxon>Coniophoraceae</taxon>
        <taxon>Coniophora</taxon>
    </lineage>
</organism>